<dbReference type="AlphaFoldDB" id="A0A9N9H2G2"/>
<comment type="similarity">
    <text evidence="1">Belongs to the apolipoprotein L family.</text>
</comment>
<dbReference type="Gene3D" id="1.20.1170.10">
    <property type="match status" value="2"/>
</dbReference>
<feature type="transmembrane region" description="Helical" evidence="3">
    <location>
        <begin position="207"/>
        <end position="231"/>
    </location>
</feature>
<dbReference type="EMBL" id="CAJVPY010005860">
    <property type="protein sequence ID" value="CAG8651803.1"/>
    <property type="molecule type" value="Genomic_DNA"/>
</dbReference>
<keyword evidence="2" id="KW-0175">Coiled coil</keyword>
<comment type="caution">
    <text evidence="4">The sequence shown here is derived from an EMBL/GenBank/DDBJ whole genome shotgun (WGS) entry which is preliminary data.</text>
</comment>
<keyword evidence="3" id="KW-1133">Transmembrane helix</keyword>
<evidence type="ECO:0000313" key="4">
    <source>
        <dbReference type="EMBL" id="CAG8651803.1"/>
    </source>
</evidence>
<gene>
    <name evidence="4" type="ORF">DERYTH_LOCUS10223</name>
</gene>
<dbReference type="GO" id="GO:0006869">
    <property type="term" value="P:lipid transport"/>
    <property type="evidence" value="ECO:0007669"/>
    <property type="project" value="InterPro"/>
</dbReference>
<dbReference type="PANTHER" id="PTHR14096:SF28">
    <property type="entry name" value="APOLIPOPROTEIN L, 1-RELATED"/>
    <property type="match status" value="1"/>
</dbReference>
<accession>A0A9N9H2G2</accession>
<sequence length="741" mass="82367">MVYISTISIEDDPTVKDVTYSGFSMQSMRKALESSVEKFWQCIEVQSNDYKIKEETENINIQREKFRLFTEDSIQQSHEIRKYVSNLRLIIKGFSDQPVSDDNFKELESLLDVTKRNLESAVLLRGQANNIKDELVKIRNNLYEYKNVIQNDPSQIKSKTKDELDAAEHEIKSSTKAIAAGSAAAGIGTALTVASIVLAPFTAGASIAIEAAIAGIVGGSVAIGSGVGVAIKEGIKRPNKKTKSHGIKEKLEEEKKGLTTIIEKMEKDLESIVMTIGQLVGYWENQSETISNLLEKVTEAKNNGRPNNLLIRTIEKCSNELELDELYAKDFCVTIRDNPTIKDVTYSGFSMQHMRDSIISSVKNFWQCIEVKSNDYKIQEETENINSQREKFLLFIEDSIQQSHEIRKYVSNLQLVIKCFVDLPISDDNFKELESLLDNTKRNLKSAEILMNQADNVKNEVVKIRNNLNKYKNGVQNNPSNIKSKTKDKLDIVEGEIKYSTNAMIAGSTAAGIGTLLTVAAIALAPFTAGASIAIEAAVFGIIGGSAVASGGAVVAVKEGINRTNKLTKSDDIKKKLEEEKELLTTTIENMEKDLESIVVTIGRLIGYWETQASIISDLLDKVNAARDDGKPNNLLVGAIDKSLRELELDELYAKDFCVAVRGLLAEDQARFKGSQGKPAHEETERTETLRMFVMPMPAMPYSLESDISMVDMQTYSDIIMQMSDSAMRNIITRAMFSIFA</sequence>
<evidence type="ECO:0000256" key="2">
    <source>
        <dbReference type="SAM" id="Coils"/>
    </source>
</evidence>
<dbReference type="PANTHER" id="PTHR14096">
    <property type="entry name" value="APOLIPOPROTEIN L"/>
    <property type="match status" value="1"/>
</dbReference>
<dbReference type="GO" id="GO:0042157">
    <property type="term" value="P:lipoprotein metabolic process"/>
    <property type="evidence" value="ECO:0007669"/>
    <property type="project" value="InterPro"/>
</dbReference>
<keyword evidence="5" id="KW-1185">Reference proteome</keyword>
<keyword evidence="3" id="KW-0812">Transmembrane</keyword>
<feature type="transmembrane region" description="Helical" evidence="3">
    <location>
        <begin position="505"/>
        <end position="527"/>
    </location>
</feature>
<dbReference type="OrthoDB" id="2408645at2759"/>
<dbReference type="SUPFAM" id="SSF58100">
    <property type="entry name" value="Bacterial hemolysins"/>
    <property type="match status" value="2"/>
</dbReference>
<dbReference type="Proteomes" id="UP000789405">
    <property type="component" value="Unassembled WGS sequence"/>
</dbReference>
<evidence type="ECO:0000256" key="1">
    <source>
        <dbReference type="ARBA" id="ARBA00010090"/>
    </source>
</evidence>
<protein>
    <submittedName>
        <fullName evidence="4">25665_t:CDS:1</fullName>
    </submittedName>
</protein>
<reference evidence="4" key="1">
    <citation type="submission" date="2021-06" db="EMBL/GenBank/DDBJ databases">
        <authorList>
            <person name="Kallberg Y."/>
            <person name="Tangrot J."/>
            <person name="Rosling A."/>
        </authorList>
    </citation>
    <scope>NUCLEOTIDE SEQUENCE</scope>
    <source>
        <strain evidence="4">MA453B</strain>
    </source>
</reference>
<dbReference type="GO" id="GO:0016020">
    <property type="term" value="C:membrane"/>
    <property type="evidence" value="ECO:0007669"/>
    <property type="project" value="TreeGrafter"/>
</dbReference>
<keyword evidence="3" id="KW-0472">Membrane</keyword>
<dbReference type="InterPro" id="IPR008405">
    <property type="entry name" value="ApoL"/>
</dbReference>
<evidence type="ECO:0000256" key="3">
    <source>
        <dbReference type="SAM" id="Phobius"/>
    </source>
</evidence>
<organism evidence="4 5">
    <name type="scientific">Dentiscutata erythropus</name>
    <dbReference type="NCBI Taxonomy" id="1348616"/>
    <lineage>
        <taxon>Eukaryota</taxon>
        <taxon>Fungi</taxon>
        <taxon>Fungi incertae sedis</taxon>
        <taxon>Mucoromycota</taxon>
        <taxon>Glomeromycotina</taxon>
        <taxon>Glomeromycetes</taxon>
        <taxon>Diversisporales</taxon>
        <taxon>Gigasporaceae</taxon>
        <taxon>Dentiscutata</taxon>
    </lineage>
</organism>
<feature type="transmembrane region" description="Helical" evidence="3">
    <location>
        <begin position="177"/>
        <end position="201"/>
    </location>
</feature>
<dbReference type="GO" id="GO:0008289">
    <property type="term" value="F:lipid binding"/>
    <property type="evidence" value="ECO:0007669"/>
    <property type="project" value="InterPro"/>
</dbReference>
<feature type="transmembrane region" description="Helical" evidence="3">
    <location>
        <begin position="533"/>
        <end position="557"/>
    </location>
</feature>
<feature type="coiled-coil region" evidence="2">
    <location>
        <begin position="430"/>
        <end position="474"/>
    </location>
</feature>
<name>A0A9N9H2G2_9GLOM</name>
<proteinExistence type="inferred from homology"/>
<dbReference type="GO" id="GO:0005576">
    <property type="term" value="C:extracellular region"/>
    <property type="evidence" value="ECO:0007669"/>
    <property type="project" value="InterPro"/>
</dbReference>
<evidence type="ECO:0000313" key="5">
    <source>
        <dbReference type="Proteomes" id="UP000789405"/>
    </source>
</evidence>